<gene>
    <name evidence="5" type="ORF">VTL71DRAFT_15911</name>
</gene>
<comment type="pathway">
    <text evidence="1">Mycotoxin biosynthesis.</text>
</comment>
<evidence type="ECO:0000313" key="6">
    <source>
        <dbReference type="Proteomes" id="UP001595075"/>
    </source>
</evidence>
<protein>
    <submittedName>
        <fullName evidence="5">Uncharacterized protein</fullName>
    </submittedName>
</protein>
<name>A0ABR4CD08_9HELO</name>
<reference evidence="5 6" key="1">
    <citation type="journal article" date="2024" name="Commun. Biol.">
        <title>Comparative genomic analysis of thermophilic fungi reveals convergent evolutionary adaptations and gene losses.</title>
        <authorList>
            <person name="Steindorff A.S."/>
            <person name="Aguilar-Pontes M.V."/>
            <person name="Robinson A.J."/>
            <person name="Andreopoulos B."/>
            <person name="LaButti K."/>
            <person name="Kuo A."/>
            <person name="Mondo S."/>
            <person name="Riley R."/>
            <person name="Otillar R."/>
            <person name="Haridas S."/>
            <person name="Lipzen A."/>
            <person name="Grimwood J."/>
            <person name="Schmutz J."/>
            <person name="Clum A."/>
            <person name="Reid I.D."/>
            <person name="Moisan M.C."/>
            <person name="Butler G."/>
            <person name="Nguyen T.T.M."/>
            <person name="Dewar K."/>
            <person name="Conant G."/>
            <person name="Drula E."/>
            <person name="Henrissat B."/>
            <person name="Hansel C."/>
            <person name="Singer S."/>
            <person name="Hutchinson M.I."/>
            <person name="de Vries R.P."/>
            <person name="Natvig D.O."/>
            <person name="Powell A.J."/>
            <person name="Tsang A."/>
            <person name="Grigoriev I.V."/>
        </authorList>
    </citation>
    <scope>NUCLEOTIDE SEQUENCE [LARGE SCALE GENOMIC DNA]</scope>
    <source>
        <strain evidence="5 6">CBS 494.80</strain>
    </source>
</reference>
<evidence type="ECO:0000256" key="3">
    <source>
        <dbReference type="SAM" id="MobiDB-lite"/>
    </source>
</evidence>
<organism evidence="5 6">
    <name type="scientific">Oculimacula yallundae</name>
    <dbReference type="NCBI Taxonomy" id="86028"/>
    <lineage>
        <taxon>Eukaryota</taxon>
        <taxon>Fungi</taxon>
        <taxon>Dikarya</taxon>
        <taxon>Ascomycota</taxon>
        <taxon>Pezizomycotina</taxon>
        <taxon>Leotiomycetes</taxon>
        <taxon>Helotiales</taxon>
        <taxon>Ploettnerulaceae</taxon>
        <taxon>Oculimacula</taxon>
    </lineage>
</organism>
<accession>A0ABR4CD08</accession>
<evidence type="ECO:0000256" key="1">
    <source>
        <dbReference type="ARBA" id="ARBA00004685"/>
    </source>
</evidence>
<keyword evidence="4" id="KW-0812">Transmembrane</keyword>
<feature type="transmembrane region" description="Helical" evidence="4">
    <location>
        <begin position="37"/>
        <end position="56"/>
    </location>
</feature>
<dbReference type="Proteomes" id="UP001595075">
    <property type="component" value="Unassembled WGS sequence"/>
</dbReference>
<dbReference type="PANTHER" id="PTHR33365:SF4">
    <property type="entry name" value="CYCLOCHLOROTINE BIOSYNTHESIS PROTEIN O"/>
    <property type="match status" value="1"/>
</dbReference>
<dbReference type="EMBL" id="JAZHXI010000009">
    <property type="protein sequence ID" value="KAL2067815.1"/>
    <property type="molecule type" value="Genomic_DNA"/>
</dbReference>
<sequence length="251" mass="29210">MSSHRNGYSQLGTRDQGRQRPRTGFWSVWQTTRSNKIVWLTLLCWSIATTIVGFLLGRSITTLPTTARTFDAKSSVRKQEQLLHYNRTFGDKPSTESDRAWKDIFPAHGGFFPIVRPPLQRVTLTVFHQLHCLDGIRQNYWHLYRTLQTDAEDHQDQAKMHISHAHVRHCIDLLRQTLMCNADTTLETKRLESFNKSRGAETDQRREGRHYGRRRLAVLTCPIGNLRKGWYLVSYVHMDNLKHMRVVTAGV</sequence>
<feature type="compositionally biased region" description="Polar residues" evidence="3">
    <location>
        <begin position="1"/>
        <end position="13"/>
    </location>
</feature>
<dbReference type="InterPro" id="IPR021765">
    <property type="entry name" value="UstYa-like"/>
</dbReference>
<comment type="similarity">
    <text evidence="2">Belongs to the ustYa family.</text>
</comment>
<keyword evidence="4" id="KW-0472">Membrane</keyword>
<feature type="region of interest" description="Disordered" evidence="3">
    <location>
        <begin position="1"/>
        <end position="20"/>
    </location>
</feature>
<evidence type="ECO:0000256" key="4">
    <source>
        <dbReference type="SAM" id="Phobius"/>
    </source>
</evidence>
<proteinExistence type="inferred from homology"/>
<evidence type="ECO:0000313" key="5">
    <source>
        <dbReference type="EMBL" id="KAL2067815.1"/>
    </source>
</evidence>
<keyword evidence="6" id="KW-1185">Reference proteome</keyword>
<keyword evidence="4" id="KW-1133">Transmembrane helix</keyword>
<evidence type="ECO:0000256" key="2">
    <source>
        <dbReference type="ARBA" id="ARBA00035112"/>
    </source>
</evidence>
<comment type="caution">
    <text evidence="5">The sequence shown here is derived from an EMBL/GenBank/DDBJ whole genome shotgun (WGS) entry which is preliminary data.</text>
</comment>
<dbReference type="Pfam" id="PF11807">
    <property type="entry name" value="UstYa"/>
    <property type="match status" value="1"/>
</dbReference>
<dbReference type="PANTHER" id="PTHR33365">
    <property type="entry name" value="YALI0B05434P"/>
    <property type="match status" value="1"/>
</dbReference>